<feature type="compositionally biased region" description="Acidic residues" evidence="2">
    <location>
        <begin position="246"/>
        <end position="257"/>
    </location>
</feature>
<feature type="compositionally biased region" description="Basic and acidic residues" evidence="2">
    <location>
        <begin position="784"/>
        <end position="794"/>
    </location>
</feature>
<name>A0A066VBM2_TILAU</name>
<organism evidence="3 4">
    <name type="scientific">Tilletiaria anomala (strain ATCC 24038 / CBS 436.72 / UBC 951)</name>
    <dbReference type="NCBI Taxonomy" id="1037660"/>
    <lineage>
        <taxon>Eukaryota</taxon>
        <taxon>Fungi</taxon>
        <taxon>Dikarya</taxon>
        <taxon>Basidiomycota</taxon>
        <taxon>Ustilaginomycotina</taxon>
        <taxon>Exobasidiomycetes</taxon>
        <taxon>Georgefischeriales</taxon>
        <taxon>Tilletiariaceae</taxon>
        <taxon>Tilletiaria</taxon>
    </lineage>
</organism>
<feature type="region of interest" description="Disordered" evidence="2">
    <location>
        <begin position="110"/>
        <end position="167"/>
    </location>
</feature>
<dbReference type="HOGENOM" id="CLU_282720_0_0_1"/>
<protein>
    <submittedName>
        <fullName evidence="3">Uncharacterized protein</fullName>
    </submittedName>
</protein>
<keyword evidence="1" id="KW-0175">Coiled coil</keyword>
<feature type="region of interest" description="Disordered" evidence="2">
    <location>
        <begin position="192"/>
        <end position="360"/>
    </location>
</feature>
<accession>A0A066VBM2</accession>
<feature type="region of interest" description="Disordered" evidence="2">
    <location>
        <begin position="519"/>
        <end position="584"/>
    </location>
</feature>
<feature type="compositionally biased region" description="Polar residues" evidence="2">
    <location>
        <begin position="341"/>
        <end position="355"/>
    </location>
</feature>
<feature type="region of interest" description="Disordered" evidence="2">
    <location>
        <begin position="982"/>
        <end position="1019"/>
    </location>
</feature>
<dbReference type="OrthoDB" id="3260940at2759"/>
<dbReference type="InParanoid" id="A0A066VBM2"/>
<feature type="compositionally biased region" description="Low complexity" evidence="2">
    <location>
        <begin position="110"/>
        <end position="143"/>
    </location>
</feature>
<dbReference type="RefSeq" id="XP_013239915.1">
    <property type="nucleotide sequence ID" value="XM_013384461.1"/>
</dbReference>
<feature type="region of interest" description="Disordered" evidence="2">
    <location>
        <begin position="827"/>
        <end position="909"/>
    </location>
</feature>
<feature type="compositionally biased region" description="Low complexity" evidence="2">
    <location>
        <begin position="836"/>
        <end position="852"/>
    </location>
</feature>
<dbReference type="STRING" id="1037660.A0A066VBM2"/>
<feature type="compositionally biased region" description="Polar residues" evidence="2">
    <location>
        <begin position="853"/>
        <end position="876"/>
    </location>
</feature>
<reference evidence="3 4" key="1">
    <citation type="submission" date="2014-05" db="EMBL/GenBank/DDBJ databases">
        <title>Draft genome sequence of a rare smut relative, Tilletiaria anomala UBC 951.</title>
        <authorList>
            <consortium name="DOE Joint Genome Institute"/>
            <person name="Toome M."/>
            <person name="Kuo A."/>
            <person name="Henrissat B."/>
            <person name="Lipzen A."/>
            <person name="Tritt A."/>
            <person name="Yoshinaga Y."/>
            <person name="Zane M."/>
            <person name="Barry K."/>
            <person name="Grigoriev I.V."/>
            <person name="Spatafora J.W."/>
            <person name="Aimea M.C."/>
        </authorList>
    </citation>
    <scope>NUCLEOTIDE SEQUENCE [LARGE SCALE GENOMIC DNA]</scope>
    <source>
        <strain evidence="3 4">UBC 951</strain>
    </source>
</reference>
<feature type="compositionally biased region" description="Low complexity" evidence="2">
    <location>
        <begin position="539"/>
        <end position="548"/>
    </location>
</feature>
<dbReference type="AlphaFoldDB" id="A0A066VBM2"/>
<feature type="compositionally biased region" description="Polar residues" evidence="2">
    <location>
        <begin position="1"/>
        <end position="14"/>
    </location>
</feature>
<feature type="region of interest" description="Disordered" evidence="2">
    <location>
        <begin position="737"/>
        <end position="809"/>
    </location>
</feature>
<dbReference type="EMBL" id="JMSN01000186">
    <property type="protein sequence ID" value="KDN35980.1"/>
    <property type="molecule type" value="Genomic_DNA"/>
</dbReference>
<feature type="compositionally biased region" description="Polar residues" evidence="2">
    <location>
        <begin position="525"/>
        <end position="538"/>
    </location>
</feature>
<evidence type="ECO:0000256" key="1">
    <source>
        <dbReference type="SAM" id="Coils"/>
    </source>
</evidence>
<feature type="coiled-coil region" evidence="1">
    <location>
        <begin position="435"/>
        <end position="483"/>
    </location>
</feature>
<evidence type="ECO:0000313" key="4">
    <source>
        <dbReference type="Proteomes" id="UP000027361"/>
    </source>
</evidence>
<gene>
    <name evidence="3" type="ORF">K437DRAFT_64410</name>
</gene>
<feature type="compositionally biased region" description="Basic and acidic residues" evidence="2">
    <location>
        <begin position="647"/>
        <end position="658"/>
    </location>
</feature>
<feature type="compositionally biased region" description="Low complexity" evidence="2">
    <location>
        <begin position="16"/>
        <end position="29"/>
    </location>
</feature>
<dbReference type="Proteomes" id="UP000027361">
    <property type="component" value="Unassembled WGS sequence"/>
</dbReference>
<comment type="caution">
    <text evidence="3">The sequence shown here is derived from an EMBL/GenBank/DDBJ whole genome shotgun (WGS) entry which is preliminary data.</text>
</comment>
<evidence type="ECO:0000256" key="2">
    <source>
        <dbReference type="SAM" id="MobiDB-lite"/>
    </source>
</evidence>
<feature type="compositionally biased region" description="Polar residues" evidence="2">
    <location>
        <begin position="212"/>
        <end position="222"/>
    </location>
</feature>
<proteinExistence type="predicted"/>
<feature type="region of interest" description="Disordered" evidence="2">
    <location>
        <begin position="1"/>
        <end position="77"/>
    </location>
</feature>
<evidence type="ECO:0000313" key="3">
    <source>
        <dbReference type="EMBL" id="KDN35980.1"/>
    </source>
</evidence>
<feature type="region of interest" description="Disordered" evidence="2">
    <location>
        <begin position="621"/>
        <end position="658"/>
    </location>
</feature>
<feature type="compositionally biased region" description="Low complexity" evidence="2">
    <location>
        <begin position="304"/>
        <end position="340"/>
    </location>
</feature>
<feature type="compositionally biased region" description="Basic and acidic residues" evidence="2">
    <location>
        <begin position="50"/>
        <end position="64"/>
    </location>
</feature>
<feature type="compositionally biased region" description="Low complexity" evidence="2">
    <location>
        <begin position="152"/>
        <end position="167"/>
    </location>
</feature>
<sequence length="1104" mass="117775">MTLTSAPINESTVAGSAAPPSTSAHAHAPTLRRITNGISSAAGANTELRAQLRREREREKEREAASVSGSAPAPLFASVSASQPPLIVSARKADGAGSVQPSISAPALLAAAQQRPQPQASQQRPKAGSPPSSAPVAGAAMPSKGTAHSKQAVSGSASAPPSGAASVAQKVMSRFASNSSLASAISMQSASSSSAFSGHHQHHRQHTGSVVDPSTSTASQLQHGPVPSDALLTGMTSNQAGAGREDAEDAEEDEVEDALPRRRYRGHSGGDDVALSSIGEHPAGNSVEAAAAAQPSNDRSRAETTASGSSSMTSFSSIGGSSSLLLSSTSSMGSSDTTVSIATSSQPQHVPTQMHASHGPATTMHFAPIQQDLSMPVSSISLSPWSSAKPSSGSDSISRNHIRTSSSYESFDGPVGIEALKEAFSAKYYELAAKCKNWERYSAKLRAQAEALEVENRLLRDMSSNYELKVTDLQAQLRTVRDEAWTWEEMVKSTQKRVSELEAHISLSERDQHFVGGILRDLPSAPSSGEQPTSIIHQSSSLSSALFSPTGEDSGANGALRASRSGSARTFHGTDSYGSSAVEGAPAAPASLVNTALPAPLQQMLAQAHEDHRRLQEQAIASNLDMSCAPRRSSSRGGGGSMLRTAAENRWRDPHRRSDSTVSIAEVLAQDAAHRDAAAAHGENSHRLSSWRCHEQNGMQAPASAPLPSVATFSGITSKALSMLESQHHAKLHAMNRPVASTSQQDPPPVWGSHQRAPSVDGHVLGTSKAASSTQQKRRGLQRKSWDRSQRSDDSAAILPGEPKRESISEAQHQIGVTEFLQSYVDQRKHARRESAPAQQQQPQAQAQQQQQLRSANTSASNPPSRSTSRLSNHSAADSRVGGRTRPSSRASSLHDYIPEDKDDLFSPDASENVSAFASTSQLTSNISGNSSNECAKSPTIVDAADLYQSRFLPYGPLVSTPLYEPSEQELWMPLVDRGVNVQTLSPPGDRTEHAQQPSAPTSEEDSSGSHVSKPLTHDELVEHRQIYSRLRRELSQEDLQKFEMYVRRYDLMDIPLEGPRGLLVRVKKLLLLSDSRIRQQPEKKALRKQLAREFERVCRSAHA</sequence>
<keyword evidence="4" id="KW-1185">Reference proteome</keyword>
<dbReference type="GeneID" id="25267672"/>